<gene>
    <name evidence="4" type="ORF">NYM_LOCUS23412</name>
</gene>
<dbReference type="OMA" id="NTHPHIC"/>
<dbReference type="InterPro" id="IPR006969">
    <property type="entry name" value="Stig-like"/>
</dbReference>
<protein>
    <recommendedName>
        <fullName evidence="5">Stigma-specific STIG1-like protein 1</fullName>
    </recommendedName>
</protein>
<comment type="similarity">
    <text evidence="1">Belongs to the STIG1 family.</text>
</comment>
<dbReference type="AlphaFoldDB" id="A0A5K1F4W2"/>
<evidence type="ECO:0000256" key="1">
    <source>
        <dbReference type="ARBA" id="ARBA00006010"/>
    </source>
</evidence>
<dbReference type="PANTHER" id="PTHR33227">
    <property type="entry name" value="STIGMA-SPECIFIC STIG1-LIKE PROTEIN 3"/>
    <property type="match status" value="1"/>
</dbReference>
<name>A0A5K1F4W2_9MAGN</name>
<feature type="signal peptide" evidence="3">
    <location>
        <begin position="1"/>
        <end position="22"/>
    </location>
</feature>
<evidence type="ECO:0000313" key="4">
    <source>
        <dbReference type="EMBL" id="VVW58408.1"/>
    </source>
</evidence>
<dbReference type="PANTHER" id="PTHR33227:SF54">
    <property type="entry name" value="PROTEIN STIG1"/>
    <property type="match status" value="1"/>
</dbReference>
<dbReference type="EMBL" id="LR721785">
    <property type="protein sequence ID" value="VVW58408.1"/>
    <property type="molecule type" value="Genomic_DNA"/>
</dbReference>
<evidence type="ECO:0008006" key="5">
    <source>
        <dbReference type="Google" id="ProtNLM"/>
    </source>
</evidence>
<dbReference type="OrthoDB" id="5421723at2759"/>
<evidence type="ECO:0000256" key="3">
    <source>
        <dbReference type="SAM" id="SignalP"/>
    </source>
</evidence>
<dbReference type="Gramene" id="NC7G0246060.1">
    <property type="protein sequence ID" value="NC7G0246060.1:cds"/>
    <property type="gene ID" value="NC7G0246060"/>
</dbReference>
<proteinExistence type="inferred from homology"/>
<accession>A0A5K1F4W2</accession>
<keyword evidence="2 3" id="KW-0732">Signal</keyword>
<reference evidence="4" key="1">
    <citation type="submission" date="2019-09" db="EMBL/GenBank/DDBJ databases">
        <authorList>
            <person name="Zhang L."/>
        </authorList>
    </citation>
    <scope>NUCLEOTIDE SEQUENCE</scope>
</reference>
<dbReference type="Pfam" id="PF04885">
    <property type="entry name" value="Stig1"/>
    <property type="match status" value="1"/>
</dbReference>
<evidence type="ECO:0000256" key="2">
    <source>
        <dbReference type="ARBA" id="ARBA00022729"/>
    </source>
</evidence>
<organism evidence="4">
    <name type="scientific">Nymphaea colorata</name>
    <name type="common">pocket water lily</name>
    <dbReference type="NCBI Taxonomy" id="210225"/>
    <lineage>
        <taxon>Eukaryota</taxon>
        <taxon>Viridiplantae</taxon>
        <taxon>Streptophyta</taxon>
        <taxon>Embryophyta</taxon>
        <taxon>Tracheophyta</taxon>
        <taxon>Spermatophyta</taxon>
        <taxon>Magnoliopsida</taxon>
        <taxon>Nymphaeales</taxon>
        <taxon>Nymphaeaceae</taxon>
        <taxon>Nymphaea</taxon>
    </lineage>
</organism>
<feature type="chain" id="PRO_5023877027" description="Stigma-specific STIG1-like protein 1" evidence="3">
    <location>
        <begin position="23"/>
        <end position="146"/>
    </location>
</feature>
<sequence length="146" mass="15626">MKYFLLFFIVIVFVDVFHSAFGSSNLGSDDASARAATYPAFSRSSGSDAITDRFLAEARSKGAGCKKYPFVCRLRGSAGPDCCGNSCVNTFTDRRNCGRCGKKCRHGETCCGGQCVNLSFNTSHCGRCFNKCSAGDSCSYGLCAYA</sequence>